<dbReference type="SUPFAM" id="SSF46689">
    <property type="entry name" value="Homeodomain-like"/>
    <property type="match status" value="1"/>
</dbReference>
<dbReference type="KEGG" id="prn:BW723_14855"/>
<sequence>MNTLPKVAYNSSIKLDIEVMTFDEMHQKLTKTNNHNPFLPHKIQFYIILVITEGNYDHFVDFKFYNLKKGDILFIAKNQVHHFTENFKETAGFAIILNSDFLEQNYFLSKSVNLNRLYNYHLETPVLEIDESLENNFINIVQNLYSEYQQENDFAKNEMLRSYLHIFLLKSERIKEQLSEKNIKNRWLDVFNQFKNLLEKEYVKTRSSRFYADKLFVSYKFLNDVVKQLTSKTVKAFIDDFVTTEIKRYLLSTSLSIKEISYKTGFEEPANMIKFFKKNAKITPFKFRQKN</sequence>
<dbReference type="InterPro" id="IPR009057">
    <property type="entry name" value="Homeodomain-like_sf"/>
</dbReference>
<comment type="caution">
    <text evidence="5">The sequence shown here is derived from an EMBL/GenBank/DDBJ whole genome shotgun (WGS) entry which is preliminary data.</text>
</comment>
<dbReference type="SMART" id="SM00342">
    <property type="entry name" value="HTH_ARAC"/>
    <property type="match status" value="1"/>
</dbReference>
<gene>
    <name evidence="5" type="ORF">LPB301_05925</name>
</gene>
<keyword evidence="1" id="KW-0805">Transcription regulation</keyword>
<dbReference type="EMBL" id="LSFL01000012">
    <property type="protein sequence ID" value="OBY66735.1"/>
    <property type="molecule type" value="Genomic_DNA"/>
</dbReference>
<dbReference type="Pfam" id="PF02311">
    <property type="entry name" value="AraC_binding"/>
    <property type="match status" value="1"/>
</dbReference>
<accession>A0A1B8U4D0</accession>
<protein>
    <recommendedName>
        <fullName evidence="4">HTH araC/xylS-type domain-containing protein</fullName>
    </recommendedName>
</protein>
<dbReference type="PROSITE" id="PS01124">
    <property type="entry name" value="HTH_ARAC_FAMILY_2"/>
    <property type="match status" value="1"/>
</dbReference>
<evidence type="ECO:0000256" key="3">
    <source>
        <dbReference type="ARBA" id="ARBA00023163"/>
    </source>
</evidence>
<organism evidence="5 6">
    <name type="scientific">Polaribacter reichenbachii</name>
    <dbReference type="NCBI Taxonomy" id="996801"/>
    <lineage>
        <taxon>Bacteria</taxon>
        <taxon>Pseudomonadati</taxon>
        <taxon>Bacteroidota</taxon>
        <taxon>Flavobacteriia</taxon>
        <taxon>Flavobacteriales</taxon>
        <taxon>Flavobacteriaceae</taxon>
    </lineage>
</organism>
<evidence type="ECO:0000259" key="4">
    <source>
        <dbReference type="PROSITE" id="PS01124"/>
    </source>
</evidence>
<dbReference type="InterPro" id="IPR037923">
    <property type="entry name" value="HTH-like"/>
</dbReference>
<dbReference type="AlphaFoldDB" id="A0A1B8U4D0"/>
<keyword evidence="6" id="KW-1185">Reference proteome</keyword>
<evidence type="ECO:0000256" key="1">
    <source>
        <dbReference type="ARBA" id="ARBA00023015"/>
    </source>
</evidence>
<dbReference type="STRING" id="996801.BW723_14855"/>
<dbReference type="Gene3D" id="1.10.10.60">
    <property type="entry name" value="Homeodomain-like"/>
    <property type="match status" value="1"/>
</dbReference>
<dbReference type="SUPFAM" id="SSF51215">
    <property type="entry name" value="Regulatory protein AraC"/>
    <property type="match status" value="1"/>
</dbReference>
<evidence type="ECO:0000256" key="2">
    <source>
        <dbReference type="ARBA" id="ARBA00023125"/>
    </source>
</evidence>
<name>A0A1B8U4D0_9FLAO</name>
<dbReference type="PANTHER" id="PTHR43280">
    <property type="entry name" value="ARAC-FAMILY TRANSCRIPTIONAL REGULATOR"/>
    <property type="match status" value="1"/>
</dbReference>
<evidence type="ECO:0000313" key="6">
    <source>
        <dbReference type="Proteomes" id="UP000092612"/>
    </source>
</evidence>
<dbReference type="InterPro" id="IPR018060">
    <property type="entry name" value="HTH_AraC"/>
</dbReference>
<dbReference type="PANTHER" id="PTHR43280:SF32">
    <property type="entry name" value="TRANSCRIPTIONAL REGULATORY PROTEIN"/>
    <property type="match status" value="1"/>
</dbReference>
<dbReference type="Pfam" id="PF12833">
    <property type="entry name" value="HTH_18"/>
    <property type="match status" value="1"/>
</dbReference>
<dbReference type="InterPro" id="IPR003313">
    <property type="entry name" value="AraC-bd"/>
</dbReference>
<dbReference type="GO" id="GO:0043565">
    <property type="term" value="F:sequence-specific DNA binding"/>
    <property type="evidence" value="ECO:0007669"/>
    <property type="project" value="InterPro"/>
</dbReference>
<evidence type="ECO:0000313" key="5">
    <source>
        <dbReference type="EMBL" id="OBY66735.1"/>
    </source>
</evidence>
<dbReference type="RefSeq" id="WP_068359021.1">
    <property type="nucleotide sequence ID" value="NZ_CP019337.1"/>
</dbReference>
<feature type="domain" description="HTH araC/xylS-type" evidence="4">
    <location>
        <begin position="192"/>
        <end position="290"/>
    </location>
</feature>
<keyword evidence="3" id="KW-0804">Transcription</keyword>
<reference evidence="6" key="1">
    <citation type="submission" date="2016-02" db="EMBL/GenBank/DDBJ databases">
        <title>Paenibacillus sp. LPB0068, isolated from Crassostrea gigas.</title>
        <authorList>
            <person name="Shin S.-K."/>
            <person name="Yi H."/>
        </authorList>
    </citation>
    <scope>NUCLEOTIDE SEQUENCE [LARGE SCALE GENOMIC DNA]</scope>
    <source>
        <strain evidence="6">KCTC 23969</strain>
    </source>
</reference>
<dbReference type="Proteomes" id="UP000092612">
    <property type="component" value="Unassembled WGS sequence"/>
</dbReference>
<dbReference type="GO" id="GO:0003700">
    <property type="term" value="F:DNA-binding transcription factor activity"/>
    <property type="evidence" value="ECO:0007669"/>
    <property type="project" value="InterPro"/>
</dbReference>
<keyword evidence="2" id="KW-0238">DNA-binding</keyword>
<proteinExistence type="predicted"/>